<dbReference type="Gene3D" id="3.30.60.110">
    <property type="match status" value="1"/>
</dbReference>
<dbReference type="RefSeq" id="WP_211955555.1">
    <property type="nucleotide sequence ID" value="NZ_CAJPVI010000030.1"/>
</dbReference>
<dbReference type="PANTHER" id="PTHR48228">
    <property type="entry name" value="SUCCINYL-COA--D-CITRAMALATE COA-TRANSFERASE"/>
    <property type="match status" value="1"/>
</dbReference>
<organism evidence="1 2">
    <name type="scientific">Cupriavidus numazuensis</name>
    <dbReference type="NCBI Taxonomy" id="221992"/>
    <lineage>
        <taxon>Bacteria</taxon>
        <taxon>Pseudomonadati</taxon>
        <taxon>Pseudomonadota</taxon>
        <taxon>Betaproteobacteria</taxon>
        <taxon>Burkholderiales</taxon>
        <taxon>Burkholderiaceae</taxon>
        <taxon>Cupriavidus</taxon>
    </lineage>
</organism>
<gene>
    <name evidence="1" type="primary">uctC_15</name>
    <name evidence="1" type="ORF">LMG26411_04578</name>
</gene>
<evidence type="ECO:0000313" key="2">
    <source>
        <dbReference type="Proteomes" id="UP000672657"/>
    </source>
</evidence>
<accession>A0ABN7Q4T6</accession>
<dbReference type="Pfam" id="PF02515">
    <property type="entry name" value="CoA_transf_3"/>
    <property type="match status" value="1"/>
</dbReference>
<dbReference type="GO" id="GO:0016740">
    <property type="term" value="F:transferase activity"/>
    <property type="evidence" value="ECO:0007669"/>
    <property type="project" value="UniProtKB-KW"/>
</dbReference>
<sequence length="381" mass="41077">MPGPLHGLKVVEIAAIGPAPFCGMLLADMGAEVVRVDRKGEKHRASSGDADVLQRGRRSIVLDLKRPSAVDIVLQLVERSDVLIEGFRPEVMERLGLGPDICLARQPKLVYGRMSGWGQSGPLAQAAGHDINYLALSGALHALGEADRPPTPPLNLVSDFGGGGMMLAFGLICAVWEAIRSGRGQVVDAAMSDGSALLMAMLYGYVAMDRWDPQCRGVNFLDGSAPFYGVYRCADGRFIAVGSIEPQFYAKLLAVCGLSADREFEAQWDAARWPRLKGKLGEVFLQRTRDEWVQAFAHEDACVSPVLDMREAPAHPHHIERQSFVNSDGLIQPAPAPRFLRTPAAIPAKPTPQGAQADEVLASLGLDAERIQTLRAEGVVA</sequence>
<keyword evidence="1" id="KW-0808">Transferase</keyword>
<proteinExistence type="predicted"/>
<dbReference type="InterPro" id="IPR050509">
    <property type="entry name" value="CoA-transferase_III"/>
</dbReference>
<dbReference type="Proteomes" id="UP000672657">
    <property type="component" value="Unassembled WGS sequence"/>
</dbReference>
<dbReference type="EMBL" id="CAJPVI010000030">
    <property type="protein sequence ID" value="CAG2154201.1"/>
    <property type="molecule type" value="Genomic_DNA"/>
</dbReference>
<dbReference type="InterPro" id="IPR023606">
    <property type="entry name" value="CoA-Trfase_III_dom_1_sf"/>
</dbReference>
<dbReference type="Gene3D" id="3.40.50.10540">
    <property type="entry name" value="Crotonobetainyl-coa:carnitine coa-transferase, domain 1"/>
    <property type="match status" value="1"/>
</dbReference>
<dbReference type="PANTHER" id="PTHR48228:SF5">
    <property type="entry name" value="ALPHA-METHYLACYL-COA RACEMASE"/>
    <property type="match status" value="1"/>
</dbReference>
<keyword evidence="2" id="KW-1185">Reference proteome</keyword>
<evidence type="ECO:0000313" key="1">
    <source>
        <dbReference type="EMBL" id="CAG2154201.1"/>
    </source>
</evidence>
<reference evidence="1 2" key="1">
    <citation type="submission" date="2021-03" db="EMBL/GenBank/DDBJ databases">
        <authorList>
            <person name="Peeters C."/>
        </authorList>
    </citation>
    <scope>NUCLEOTIDE SEQUENCE [LARGE SCALE GENOMIC DNA]</scope>
    <source>
        <strain evidence="1 2">LMG 26411</strain>
    </source>
</reference>
<comment type="caution">
    <text evidence="1">The sequence shown here is derived from an EMBL/GenBank/DDBJ whole genome shotgun (WGS) entry which is preliminary data.</text>
</comment>
<dbReference type="EC" id="2.8.3.19" evidence="1"/>
<dbReference type="InterPro" id="IPR003673">
    <property type="entry name" value="CoA-Trfase_fam_III"/>
</dbReference>
<dbReference type="Gene3D" id="3.30.1540.10">
    <property type="entry name" value="formyl-coa transferase, domain 3"/>
    <property type="match status" value="1"/>
</dbReference>
<protein>
    <submittedName>
        <fullName evidence="1">Acetyl-CoA:oxalate CoA-transferase</fullName>
        <ecNumber evidence="1">2.8.3.19</ecNumber>
    </submittedName>
</protein>
<dbReference type="SUPFAM" id="SSF89796">
    <property type="entry name" value="CoA-transferase family III (CaiB/BaiF)"/>
    <property type="match status" value="1"/>
</dbReference>
<name>A0ABN7Q4T6_9BURK</name>
<dbReference type="InterPro" id="IPR044855">
    <property type="entry name" value="CoA-Trfase_III_dom3_sf"/>
</dbReference>